<dbReference type="PANTHER" id="PTHR31157:SF1">
    <property type="entry name" value="SCP DOMAIN-CONTAINING PROTEIN"/>
    <property type="match status" value="1"/>
</dbReference>
<dbReference type="Gene3D" id="2.60.40.10">
    <property type="entry name" value="Immunoglobulins"/>
    <property type="match status" value="1"/>
</dbReference>
<accession>A0ABU9LR83</accession>
<feature type="chain" id="PRO_5047457215" evidence="1">
    <location>
        <begin position="29"/>
        <end position="354"/>
    </location>
</feature>
<dbReference type="InterPro" id="IPR014044">
    <property type="entry name" value="CAP_dom"/>
</dbReference>
<dbReference type="RefSeq" id="WP_087680565.1">
    <property type="nucleotide sequence ID" value="NZ_JBCEWA010000011.1"/>
</dbReference>
<reference evidence="4 5" key="1">
    <citation type="submission" date="2024-04" db="EMBL/GenBank/DDBJ databases">
        <authorList>
            <person name="Wu Y.S."/>
            <person name="Zhang L."/>
        </authorList>
    </citation>
    <scope>NUCLEOTIDE SEQUENCE [LARGE SCALE GENOMIC DNA]</scope>
    <source>
        <strain evidence="4 5">KG-01</strain>
    </source>
</reference>
<evidence type="ECO:0000256" key="1">
    <source>
        <dbReference type="SAM" id="SignalP"/>
    </source>
</evidence>
<protein>
    <submittedName>
        <fullName evidence="4">CAP domain-containing protein</fullName>
    </submittedName>
</protein>
<dbReference type="Pfam" id="PF00188">
    <property type="entry name" value="CAP"/>
    <property type="match status" value="1"/>
</dbReference>
<evidence type="ECO:0000313" key="5">
    <source>
        <dbReference type="Proteomes" id="UP001398420"/>
    </source>
</evidence>
<dbReference type="InterPro" id="IPR035940">
    <property type="entry name" value="CAP_sf"/>
</dbReference>
<name>A0ABU9LR83_9BACL</name>
<feature type="signal peptide" evidence="1">
    <location>
        <begin position="1"/>
        <end position="28"/>
    </location>
</feature>
<gene>
    <name evidence="4" type="ORF">AAF454_13215</name>
</gene>
<organism evidence="4 5">
    <name type="scientific">Kurthia gibsonii</name>
    <dbReference type="NCBI Taxonomy" id="33946"/>
    <lineage>
        <taxon>Bacteria</taxon>
        <taxon>Bacillati</taxon>
        <taxon>Bacillota</taxon>
        <taxon>Bacilli</taxon>
        <taxon>Bacillales</taxon>
        <taxon>Caryophanaceae</taxon>
        <taxon>Kurthia</taxon>
    </lineage>
</organism>
<feature type="domain" description="SCP" evidence="2">
    <location>
        <begin position="233"/>
        <end position="341"/>
    </location>
</feature>
<dbReference type="Proteomes" id="UP001398420">
    <property type="component" value="Unassembled WGS sequence"/>
</dbReference>
<dbReference type="CDD" id="cd05379">
    <property type="entry name" value="CAP_bacterial"/>
    <property type="match status" value="1"/>
</dbReference>
<dbReference type="InterPro" id="IPR013783">
    <property type="entry name" value="Ig-like_fold"/>
</dbReference>
<evidence type="ECO:0000259" key="2">
    <source>
        <dbReference type="Pfam" id="PF00188"/>
    </source>
</evidence>
<dbReference type="PANTHER" id="PTHR31157">
    <property type="entry name" value="SCP DOMAIN-CONTAINING PROTEIN"/>
    <property type="match status" value="1"/>
</dbReference>
<dbReference type="InterPro" id="IPR032179">
    <property type="entry name" value="Cry22Aa_Ig-like"/>
</dbReference>
<dbReference type="EMBL" id="JBCEWA010000011">
    <property type="protein sequence ID" value="MEL5989366.1"/>
    <property type="molecule type" value="Genomic_DNA"/>
</dbReference>
<sequence length="354" mass="39021">MRNTFKQVLYVVLFAMLITCTIGTAAQAATKPAIKGATTKTITLGSTFDPKKGVTAVDAKGKSLTKKIKITGKANTNKVGTYTYMYQVTISKKQTLKVKRKVIVKAKSYKLKEDTRPFTVKGGYGRHALKKAGTTLSLIEKSTGGWYKTSANHWIKTGLVGDYVFIHETKPVYATSSTKTSSGKATYGISKVEGTSIKNKRIKIASGWITAPPYIDPFVSKGIQAQQDEILKIMNAERAKVGAQPLVKDETLSKIAVLRAYDMVTHRYFSHYATSTYGPYYTLVNQWNYWYWASGENIAAGASSAAQYMNMWMNSLGHKANILNKNYNRVGVGVVKSPTTGWYSSVATQVFAQQ</sequence>
<keyword evidence="5" id="KW-1185">Reference proteome</keyword>
<proteinExistence type="predicted"/>
<keyword evidence="1" id="KW-0732">Signal</keyword>
<dbReference type="Pfam" id="PF16403">
    <property type="entry name" value="Bact_surface_Ig-like"/>
    <property type="match status" value="1"/>
</dbReference>
<dbReference type="SUPFAM" id="SSF55797">
    <property type="entry name" value="PR-1-like"/>
    <property type="match status" value="1"/>
</dbReference>
<comment type="caution">
    <text evidence="4">The sequence shown here is derived from an EMBL/GenBank/DDBJ whole genome shotgun (WGS) entry which is preliminary data.</text>
</comment>
<feature type="domain" description="Pesticidal crystal protein Cry22Aa Ig-like" evidence="3">
    <location>
        <begin position="33"/>
        <end position="104"/>
    </location>
</feature>
<dbReference type="Gene3D" id="3.40.33.10">
    <property type="entry name" value="CAP"/>
    <property type="match status" value="1"/>
</dbReference>
<evidence type="ECO:0000259" key="3">
    <source>
        <dbReference type="Pfam" id="PF16403"/>
    </source>
</evidence>
<evidence type="ECO:0000313" key="4">
    <source>
        <dbReference type="EMBL" id="MEL5989366.1"/>
    </source>
</evidence>